<dbReference type="Proteomes" id="UP000623467">
    <property type="component" value="Unassembled WGS sequence"/>
</dbReference>
<dbReference type="EMBL" id="JACAZH010000009">
    <property type="protein sequence ID" value="KAF7358604.1"/>
    <property type="molecule type" value="Genomic_DNA"/>
</dbReference>
<dbReference type="AlphaFoldDB" id="A0A8H6YGK3"/>
<accession>A0A8H6YGK3</accession>
<feature type="compositionally biased region" description="Low complexity" evidence="1">
    <location>
        <begin position="43"/>
        <end position="56"/>
    </location>
</feature>
<proteinExistence type="predicted"/>
<gene>
    <name evidence="2" type="ORF">MSAN_01199000</name>
</gene>
<organism evidence="2 3">
    <name type="scientific">Mycena sanguinolenta</name>
    <dbReference type="NCBI Taxonomy" id="230812"/>
    <lineage>
        <taxon>Eukaryota</taxon>
        <taxon>Fungi</taxon>
        <taxon>Dikarya</taxon>
        <taxon>Basidiomycota</taxon>
        <taxon>Agaricomycotina</taxon>
        <taxon>Agaricomycetes</taxon>
        <taxon>Agaricomycetidae</taxon>
        <taxon>Agaricales</taxon>
        <taxon>Marasmiineae</taxon>
        <taxon>Mycenaceae</taxon>
        <taxon>Mycena</taxon>
    </lineage>
</organism>
<comment type="caution">
    <text evidence="2">The sequence shown here is derived from an EMBL/GenBank/DDBJ whole genome shotgun (WGS) entry which is preliminary data.</text>
</comment>
<keyword evidence="3" id="KW-1185">Reference proteome</keyword>
<protein>
    <submittedName>
        <fullName evidence="2">Uncharacterized protein</fullName>
    </submittedName>
</protein>
<evidence type="ECO:0000313" key="2">
    <source>
        <dbReference type="EMBL" id="KAF7358604.1"/>
    </source>
</evidence>
<feature type="region of interest" description="Disordered" evidence="1">
    <location>
        <begin position="28"/>
        <end position="74"/>
    </location>
</feature>
<evidence type="ECO:0000313" key="3">
    <source>
        <dbReference type="Proteomes" id="UP000623467"/>
    </source>
</evidence>
<feature type="compositionally biased region" description="Pro residues" evidence="1">
    <location>
        <begin position="33"/>
        <end position="42"/>
    </location>
</feature>
<sequence>MTPAVAVPPPPSPRRPLLVQASAIVPRLRPTALRPPPPPPLAAPSSTLAPDSTTTSELSSALGPESYDHPYSYHEQYPDALPFPSVNVSNELDGAMREHDAYPFFANY</sequence>
<evidence type="ECO:0000256" key="1">
    <source>
        <dbReference type="SAM" id="MobiDB-lite"/>
    </source>
</evidence>
<name>A0A8H6YGK3_9AGAR</name>
<reference evidence="2" key="1">
    <citation type="submission" date="2020-05" db="EMBL/GenBank/DDBJ databases">
        <title>Mycena genomes resolve the evolution of fungal bioluminescence.</title>
        <authorList>
            <person name="Tsai I.J."/>
        </authorList>
    </citation>
    <scope>NUCLEOTIDE SEQUENCE</scope>
    <source>
        <strain evidence="2">160909Yilan</strain>
    </source>
</reference>